<sequence>MAFNPRPLNLSVIKKGSTEAAVAAWQRFIQDAGFPIGAIDGNFGNGTDIATRAYQEKNGLLADGVVGAGSYTKALTQGFIFYVANLTAAMLLECLNFGEAQVKDLQQSLNAIAQLTPPLASDGDFGLNSARGLAEAYKKLDVSFRPALAQKLSASTKLKLGADFEPALDTITEYARRQRQRLSGAHWVKYFLASTSIDDLASPFRQKVQAFEKALLAAGAKIEIANTLRPPQRAYLMHYASKITRREIAPQNVPSRIGVDISWVHYTNAISIQAAQQMVDAYDIAFPPALQSRHTQGLAIDWLVTWQGTLNIKDAKGRMVSIASPRSSYENSALWRVGATYGVIKLASDRPHWSSDGH</sequence>
<evidence type="ECO:0000259" key="1">
    <source>
        <dbReference type="Pfam" id="PF01471"/>
    </source>
</evidence>
<dbReference type="KEGG" id="mic:Mic7113_0697"/>
<dbReference type="InterPro" id="IPR036365">
    <property type="entry name" value="PGBD-like_sf"/>
</dbReference>
<dbReference type="EMBL" id="CP003630">
    <property type="protein sequence ID" value="AFZ16610.1"/>
    <property type="molecule type" value="Genomic_DNA"/>
</dbReference>
<dbReference type="STRING" id="1173027.Mic7113_0697"/>
<reference evidence="2 3" key="1">
    <citation type="submission" date="2012-06" db="EMBL/GenBank/DDBJ databases">
        <title>Finished chromosome of genome of Microcoleus sp. PCC 7113.</title>
        <authorList>
            <consortium name="US DOE Joint Genome Institute"/>
            <person name="Gugger M."/>
            <person name="Coursin T."/>
            <person name="Rippka R."/>
            <person name="Tandeau De Marsac N."/>
            <person name="Huntemann M."/>
            <person name="Wei C.-L."/>
            <person name="Han J."/>
            <person name="Detter J.C."/>
            <person name="Han C."/>
            <person name="Tapia R."/>
            <person name="Chen A."/>
            <person name="Kyrpides N."/>
            <person name="Mavromatis K."/>
            <person name="Markowitz V."/>
            <person name="Szeto E."/>
            <person name="Ivanova N."/>
            <person name="Pagani I."/>
            <person name="Pati A."/>
            <person name="Goodwin L."/>
            <person name="Nordberg H.P."/>
            <person name="Cantor M.N."/>
            <person name="Hua S.X."/>
            <person name="Woyke T."/>
            <person name="Kerfeld C.A."/>
        </authorList>
    </citation>
    <scope>NUCLEOTIDE SEQUENCE [LARGE SCALE GENOMIC DNA]</scope>
    <source>
        <strain evidence="2 3">PCC 7113</strain>
    </source>
</reference>
<dbReference type="OrthoDB" id="192249at2"/>
<evidence type="ECO:0000313" key="2">
    <source>
        <dbReference type="EMBL" id="AFZ16610.1"/>
    </source>
</evidence>
<dbReference type="AlphaFoldDB" id="K9W8B3"/>
<dbReference type="RefSeq" id="WP_015180773.1">
    <property type="nucleotide sequence ID" value="NC_019738.1"/>
</dbReference>
<evidence type="ECO:0000313" key="3">
    <source>
        <dbReference type="Proteomes" id="UP000010471"/>
    </source>
</evidence>
<proteinExistence type="predicted"/>
<dbReference type="eggNOG" id="COG3409">
    <property type="taxonomic scope" value="Bacteria"/>
</dbReference>
<feature type="domain" description="Peptidoglycan binding-like" evidence="1">
    <location>
        <begin position="19"/>
        <end position="68"/>
    </location>
</feature>
<dbReference type="InterPro" id="IPR036366">
    <property type="entry name" value="PGBDSf"/>
</dbReference>
<protein>
    <submittedName>
        <fullName evidence="2">Putative peptidoglycan-binding domain-containing protein</fullName>
    </submittedName>
</protein>
<accession>K9W8B3</accession>
<keyword evidence="3" id="KW-1185">Reference proteome</keyword>
<name>K9W8B3_9CYAN</name>
<dbReference type="Gene3D" id="1.10.101.10">
    <property type="entry name" value="PGBD-like superfamily/PGBD"/>
    <property type="match status" value="1"/>
</dbReference>
<dbReference type="Proteomes" id="UP000010471">
    <property type="component" value="Chromosome"/>
</dbReference>
<dbReference type="InterPro" id="IPR002477">
    <property type="entry name" value="Peptidoglycan-bd-like"/>
</dbReference>
<gene>
    <name evidence="2" type="ORF">Mic7113_0697</name>
</gene>
<dbReference type="Pfam" id="PF01471">
    <property type="entry name" value="PG_binding_1"/>
    <property type="match status" value="1"/>
</dbReference>
<organism evidence="2 3">
    <name type="scientific">Allocoleopsis franciscana PCC 7113</name>
    <dbReference type="NCBI Taxonomy" id="1173027"/>
    <lineage>
        <taxon>Bacteria</taxon>
        <taxon>Bacillati</taxon>
        <taxon>Cyanobacteriota</taxon>
        <taxon>Cyanophyceae</taxon>
        <taxon>Coleofasciculales</taxon>
        <taxon>Coleofasciculaceae</taxon>
        <taxon>Allocoleopsis</taxon>
        <taxon>Allocoleopsis franciscana</taxon>
    </lineage>
</organism>
<dbReference type="HOGENOM" id="CLU_773424_0_0_3"/>
<dbReference type="SUPFAM" id="SSF47090">
    <property type="entry name" value="PGBD-like"/>
    <property type="match status" value="1"/>
</dbReference>